<keyword evidence="6 10" id="KW-0269">Exonuclease</keyword>
<dbReference type="InterPro" id="IPR013986">
    <property type="entry name" value="DExx_box_DNA_helicase_dom_sf"/>
</dbReference>
<accession>A0ABQ4QA95</accession>
<keyword evidence="8 10" id="KW-0238">DNA-binding</keyword>
<evidence type="ECO:0000256" key="8">
    <source>
        <dbReference type="ARBA" id="ARBA00023125"/>
    </source>
</evidence>
<feature type="domain" description="RecC C-terminal" evidence="11">
    <location>
        <begin position="825"/>
        <end position="1065"/>
    </location>
</feature>
<comment type="miscellaneous">
    <text evidence="10">In the RecBCD complex, RecB has a slow 3'-5' helicase, an exonuclease activity and loads RecA onto ssDNA, RecD has a fast 5'-3' helicase activity, while RecC stimulates the ATPase and processivity of the RecB helicase and contributes to recognition of the Chi site.</text>
</comment>
<keyword evidence="1 10" id="KW-0540">Nuclease</keyword>
<dbReference type="InterPro" id="IPR027417">
    <property type="entry name" value="P-loop_NTPase"/>
</dbReference>
<keyword evidence="7 10" id="KW-0067">ATP-binding</keyword>
<keyword evidence="13" id="KW-1185">Reference proteome</keyword>
<keyword evidence="3 10" id="KW-0227">DNA damage</keyword>
<evidence type="ECO:0000256" key="3">
    <source>
        <dbReference type="ARBA" id="ARBA00022763"/>
    </source>
</evidence>
<dbReference type="PIRSF" id="PIRSF000980">
    <property type="entry name" value="RecC"/>
    <property type="match status" value="1"/>
</dbReference>
<dbReference type="InterPro" id="IPR006697">
    <property type="entry name" value="RecC"/>
</dbReference>
<dbReference type="Gene3D" id="1.10.10.990">
    <property type="match status" value="1"/>
</dbReference>
<evidence type="ECO:0000313" key="13">
    <source>
        <dbReference type="Proteomes" id="UP000887222"/>
    </source>
</evidence>
<comment type="subunit">
    <text evidence="10">Heterotrimer of RecB, RecC and RecD. All subunits contribute to DNA-binding.</text>
</comment>
<evidence type="ECO:0000313" key="12">
    <source>
        <dbReference type="EMBL" id="GIZ53695.1"/>
    </source>
</evidence>
<evidence type="ECO:0000256" key="9">
    <source>
        <dbReference type="ARBA" id="ARBA00023204"/>
    </source>
</evidence>
<gene>
    <name evidence="10 12" type="primary">recC</name>
    <name evidence="12" type="ORF">NCCP691_37090</name>
</gene>
<comment type="caution">
    <text evidence="12">The sequence shown here is derived from an EMBL/GenBank/DDBJ whole genome shotgun (WGS) entry which is preliminary data.</text>
</comment>
<evidence type="ECO:0000256" key="1">
    <source>
        <dbReference type="ARBA" id="ARBA00022722"/>
    </source>
</evidence>
<reference evidence="12 13" key="1">
    <citation type="journal article" date="2022" name="Int. J. Syst. Evol. Microbiol.">
        <title>Noviherbaspirillum aridicola sp. nov., isolated from an arid soil in Pakistan.</title>
        <authorList>
            <person name="Khan I.U."/>
            <person name="Saqib M."/>
            <person name="Amin A."/>
            <person name="Hussain F."/>
            <person name="Li L."/>
            <person name="Liu Y.H."/>
            <person name="Fang B.Z."/>
            <person name="Ahmed I."/>
            <person name="Li W.J."/>
        </authorList>
    </citation>
    <scope>NUCLEOTIDE SEQUENCE [LARGE SCALE GENOMIC DNA]</scope>
    <source>
        <strain evidence="12 13">NCCP-691</strain>
    </source>
</reference>
<dbReference type="InterPro" id="IPR041500">
    <property type="entry name" value="RecC_C"/>
</dbReference>
<dbReference type="PANTHER" id="PTHR30591">
    <property type="entry name" value="RECBCD ENZYME SUBUNIT RECC"/>
    <property type="match status" value="1"/>
</dbReference>
<sequence length="1145" mass="127077">MPDTLQPGFITLHGNQLEQLRAAVFDWLRMHPLGPLEQETFLVQSNGVAEWLKIALAQENGVCAATEVTLPGRFLWQAYRKVLGSDAVARRSAFDRAPLTWRLMRLLPALAAQPGFAPLRHFLRDGDPERRLQLAQRLADLFDQYQVYRADWLGDWARGADVLRPARGEPVALGEDQRWQALLWRAVMDSVDHGEREQGRAAVHLRFVDMLRNGKPSLAGLPRRVVVFGISALPYQNLEALAALSTRMQVLVAVPNPCRFHWGDIISGRELLGAQRRRQALRDGRDLAGVPPEELHAYSHPLLAAWGRLGRDFIRMLDEFDDDAQTALNHPALRVDLFSDDEGDCLLAQVQAAVRDMTPVREHARTRPAEDDRSIEFHVAHSAQREVEVLHDRLLSLLAEPGSTPLRPRDIIVMVPDIDVFSPAIRAVFGQYGERDRRHIPFAIADTSERQGNPLLVALDWLLRLPEQRCLQSEVRDLLDVPAIAARFGVDEADLPRLAQWIAESGVRWGLDHAHRESLGLGPAGEHNAWIFGMRRMLLGYASGNGGPWAGIEPYGEVGGLDAGLAGCLAALVSSLLEWRQVLNTPAPPAQWGERARRLLSAFFLAGDEAGRLLLSRLDQCLQAWLDDCDSAGFAEEIPLAVAREAWLGGIDEQSLTQRFVSGGVTFCTLLPMRAVPFRVVCLLGMNDGDFPRRAQRADFDLLAAPQMARPGDRARREDDRYLMLEALLSARDKLYISWCGRNVRDNTEQPPSVLVAQLRDYLAAGWDLDPAGLTVEHPLQPFSRRYFEEGGLHTWAREWLAAHEARDSGSAAPLPEFRPEPGFTLQLAALARFIRHPVRQFFRQRLQVVFEADDGGAQDDEPLAIDGLQHYQLCQQMLDDEGQPEAPDDAEAALRERAARLARRGLLPLGAAGARMQEELARELLPARRAWLTLCARYPGAAAKLRVSVPLDDELRLEDWVDRMRGDGSEEVWLMQTASTLLDKHAKTPAPKRPALIDGWLRQLAAAAMGRPVTGYLVGRDAVVVLSPLEPAEAQVTLSGLLHAWKQGMRQPLPTACRTGLTLVDGGSAAQCAQCYDGGYDNRPPAEAGEDACLARLWPDFDSLAADPGWESASRQLYGPLADWAGRALQVMPFDQISGAKEAA</sequence>
<dbReference type="Gene3D" id="3.40.50.10930">
    <property type="match status" value="1"/>
</dbReference>
<dbReference type="PANTHER" id="PTHR30591:SF1">
    <property type="entry name" value="RECBCD ENZYME SUBUNIT RECC"/>
    <property type="match status" value="1"/>
</dbReference>
<evidence type="ECO:0000256" key="5">
    <source>
        <dbReference type="ARBA" id="ARBA00022806"/>
    </source>
</evidence>
<dbReference type="Gene3D" id="3.40.50.300">
    <property type="entry name" value="P-loop containing nucleotide triphosphate hydrolases"/>
    <property type="match status" value="2"/>
</dbReference>
<organism evidence="12 13">
    <name type="scientific">Noviherbaspirillum aridicola</name>
    <dbReference type="NCBI Taxonomy" id="2849687"/>
    <lineage>
        <taxon>Bacteria</taxon>
        <taxon>Pseudomonadati</taxon>
        <taxon>Pseudomonadota</taxon>
        <taxon>Betaproteobacteria</taxon>
        <taxon>Burkholderiales</taxon>
        <taxon>Oxalobacteraceae</taxon>
        <taxon>Noviherbaspirillum</taxon>
    </lineage>
</organism>
<keyword evidence="4 10" id="KW-0378">Hydrolase</keyword>
<dbReference type="NCBIfam" id="TIGR01450">
    <property type="entry name" value="recC"/>
    <property type="match status" value="1"/>
</dbReference>
<evidence type="ECO:0000256" key="4">
    <source>
        <dbReference type="ARBA" id="ARBA00022801"/>
    </source>
</evidence>
<keyword evidence="2 10" id="KW-0547">Nucleotide-binding</keyword>
<dbReference type="Gene3D" id="1.10.10.160">
    <property type="match status" value="1"/>
</dbReference>
<evidence type="ECO:0000256" key="10">
    <source>
        <dbReference type="HAMAP-Rule" id="MF_01486"/>
    </source>
</evidence>
<proteinExistence type="inferred from homology"/>
<dbReference type="Pfam" id="PF04257">
    <property type="entry name" value="Exonuc_V_gamma"/>
    <property type="match status" value="1"/>
</dbReference>
<dbReference type="Pfam" id="PF17946">
    <property type="entry name" value="RecC_C"/>
    <property type="match status" value="1"/>
</dbReference>
<dbReference type="SUPFAM" id="SSF52540">
    <property type="entry name" value="P-loop containing nucleoside triphosphate hydrolases"/>
    <property type="match status" value="2"/>
</dbReference>
<protein>
    <recommendedName>
        <fullName evidence="10">RecBCD enzyme subunit RecC</fullName>
    </recommendedName>
    <alternativeName>
        <fullName evidence="10">Exonuclease V subunit RecC</fullName>
        <shortName evidence="10">ExoV subunit RecC</shortName>
    </alternativeName>
    <alternativeName>
        <fullName evidence="10">Helicase/nuclease RecBCD subunit RecC</fullName>
    </alternativeName>
</protein>
<comment type="function">
    <text evidence="10">A helicase/nuclease that prepares dsDNA breaks (DSB) for recombinational DNA repair. Binds to DSBs and unwinds DNA via a highly rapid and processive ATP-dependent bidirectional helicase activity. Unwinds dsDNA until it encounters a Chi (crossover hotspot instigator) sequence from the 3' direction. Cuts ssDNA a few nucleotides 3' to the Chi site. The properties and activities of the enzyme are changed at Chi. The Chi-altered holoenzyme produces a long 3'-ssDNA overhang and facilitates RecA-binding to the ssDNA for homologous DNA recombination and repair. Holoenzyme degrades any linearized DNA that is unable to undergo homologous recombination. In the holoenzyme this subunit recognizes the wild-type Chi sequence, and when added to isolated RecB increases its ATP-dependent helicase processivity.</text>
</comment>
<dbReference type="SUPFAM" id="SSF52980">
    <property type="entry name" value="Restriction endonuclease-like"/>
    <property type="match status" value="1"/>
</dbReference>
<evidence type="ECO:0000256" key="2">
    <source>
        <dbReference type="ARBA" id="ARBA00022741"/>
    </source>
</evidence>
<name>A0ABQ4QA95_9BURK</name>
<dbReference type="EMBL" id="BPMK01000019">
    <property type="protein sequence ID" value="GIZ53695.1"/>
    <property type="molecule type" value="Genomic_DNA"/>
</dbReference>
<dbReference type="Proteomes" id="UP000887222">
    <property type="component" value="Unassembled WGS sequence"/>
</dbReference>
<comment type="similarity">
    <text evidence="10">Belongs to the RecC family.</text>
</comment>
<dbReference type="HAMAP" id="MF_01486">
    <property type="entry name" value="RecC"/>
    <property type="match status" value="1"/>
</dbReference>
<dbReference type="InterPro" id="IPR011335">
    <property type="entry name" value="Restrct_endonuc-II-like"/>
</dbReference>
<keyword evidence="9 10" id="KW-0234">DNA repair</keyword>
<evidence type="ECO:0000256" key="6">
    <source>
        <dbReference type="ARBA" id="ARBA00022839"/>
    </source>
</evidence>
<evidence type="ECO:0000256" key="7">
    <source>
        <dbReference type="ARBA" id="ARBA00022840"/>
    </source>
</evidence>
<evidence type="ECO:0000259" key="11">
    <source>
        <dbReference type="Pfam" id="PF17946"/>
    </source>
</evidence>
<keyword evidence="5 10" id="KW-0347">Helicase</keyword>